<dbReference type="AlphaFoldDB" id="T2KJF9"/>
<dbReference type="STRING" id="1347342.BN863_13150"/>
<dbReference type="EMBL" id="HG315671">
    <property type="protein sequence ID" value="CDF79027.1"/>
    <property type="molecule type" value="Genomic_DNA"/>
</dbReference>
<accession>T2KJF9</accession>
<proteinExistence type="predicted"/>
<dbReference type="OrthoDB" id="1099258at2"/>
<evidence type="ECO:0000313" key="2">
    <source>
        <dbReference type="Proteomes" id="UP000016160"/>
    </source>
</evidence>
<keyword evidence="2" id="KW-1185">Reference proteome</keyword>
<name>T2KJF9_FORAG</name>
<dbReference type="RefSeq" id="WP_038528839.1">
    <property type="nucleotide sequence ID" value="NZ_HG315671.1"/>
</dbReference>
<dbReference type="HOGENOM" id="CLU_155057_1_0_10"/>
<protein>
    <submittedName>
        <fullName evidence="1">Uncharacterized protein</fullName>
    </submittedName>
</protein>
<dbReference type="Proteomes" id="UP000016160">
    <property type="component" value="Chromosome"/>
</dbReference>
<evidence type="ECO:0000313" key="1">
    <source>
        <dbReference type="EMBL" id="CDF79027.1"/>
    </source>
</evidence>
<dbReference type="PATRIC" id="fig|1347342.6.peg.1325"/>
<organism evidence="1 2">
    <name type="scientific">Formosa agariphila (strain DSM 15362 / KCTC 12365 / LMG 23005 / KMM 3901 / M-2Alg 35-1)</name>
    <dbReference type="NCBI Taxonomy" id="1347342"/>
    <lineage>
        <taxon>Bacteria</taxon>
        <taxon>Pseudomonadati</taxon>
        <taxon>Bacteroidota</taxon>
        <taxon>Flavobacteriia</taxon>
        <taxon>Flavobacteriales</taxon>
        <taxon>Flavobacteriaceae</taxon>
        <taxon>Formosa</taxon>
    </lineage>
</organism>
<gene>
    <name evidence="1" type="ORF">BN863_13150</name>
</gene>
<reference evidence="1 2" key="1">
    <citation type="journal article" date="2013" name="Appl. Environ. Microbiol.">
        <title>The genome of the alga-associated marine flavobacterium Formosa agariphila KMM 3901T reveals a broad potential for degradation of algal polysaccharides.</title>
        <authorList>
            <person name="Mann A.J."/>
            <person name="Hahnke R.L."/>
            <person name="Huang S."/>
            <person name="Werner J."/>
            <person name="Xing P."/>
            <person name="Barbeyron T."/>
            <person name="Huettel B."/>
            <person name="Stueber K."/>
            <person name="Reinhardt R."/>
            <person name="Harder J."/>
            <person name="Gloeckner F.O."/>
            <person name="Amann R.I."/>
            <person name="Teeling H."/>
        </authorList>
    </citation>
    <scope>NUCLEOTIDE SEQUENCE [LARGE SCALE GENOMIC DNA]</scope>
    <source>
        <strain evidence="2">DSM 15362 / KCTC 12365 / LMG 23005 / KMM 3901</strain>
    </source>
</reference>
<sequence>MKNIIIASALAVGGGAYATSPQTIFFHDGIMDTIFQEDFIPMSLTDLPIAVIDSITKDYGIDNVDAVYKNDLNEYKLDLNINDQIETVYKDENGHWIKK</sequence>